<gene>
    <name evidence="4" type="ORF">BCR32DRAFT_206612</name>
</gene>
<keyword evidence="2" id="KW-0677">Repeat</keyword>
<evidence type="ECO:0000313" key="5">
    <source>
        <dbReference type="Proteomes" id="UP000193944"/>
    </source>
</evidence>
<dbReference type="PANTHER" id="PTHR18849">
    <property type="entry name" value="LEUCINE RICH REPEAT PROTEIN"/>
    <property type="match status" value="1"/>
</dbReference>
<dbReference type="STRING" id="1754192.A0A1Y1WYH9"/>
<feature type="domain" description="CAP-Gly" evidence="3">
    <location>
        <begin position="21"/>
        <end position="65"/>
    </location>
</feature>
<reference evidence="4 5" key="1">
    <citation type="submission" date="2016-08" db="EMBL/GenBank/DDBJ databases">
        <title>A Parts List for Fungal Cellulosomes Revealed by Comparative Genomics.</title>
        <authorList>
            <consortium name="DOE Joint Genome Institute"/>
            <person name="Haitjema C.H."/>
            <person name="Gilmore S.P."/>
            <person name="Henske J.K."/>
            <person name="Solomon K.V."/>
            <person name="De Groot R."/>
            <person name="Kuo A."/>
            <person name="Mondo S.J."/>
            <person name="Salamov A.A."/>
            <person name="Labutti K."/>
            <person name="Zhao Z."/>
            <person name="Chiniquy J."/>
            <person name="Barry K."/>
            <person name="Brewer H.M."/>
            <person name="Purvine S.O."/>
            <person name="Wright A.T."/>
            <person name="Boxma B."/>
            <person name="Van Alen T."/>
            <person name="Hackstein J.H."/>
            <person name="Baker S.E."/>
            <person name="Grigoriev I.V."/>
            <person name="O'Malley M.A."/>
        </authorList>
    </citation>
    <scope>NUCLEOTIDE SEQUENCE [LARGE SCALE GENOMIC DNA]</scope>
    <source>
        <strain evidence="4 5">S4</strain>
    </source>
</reference>
<accession>A0A1Y1WYH9</accession>
<sequence>MSLVGKRINYDGNLGIVLYEGPVTNSNIIWLGIQWDDPSRGKHNGEYKGVKYFTPTIENSASFIKKNSPSLQVGQSFQEALIKKYIIKEEKDKNAEPVVWGKVVETVGFEKIDKKQSHLNELIEVGLDFQNIEKAFTDNDTKGKIKEICPNIEELNLSNNLFTHWDDVFDILNELEQLSVLFLNKNKINPNSLTSITRNNNAKFNSIKTLSLNKSIDEWEIVKNLEPYFPNLENISLGFNNFTNLLPILQPNQFSALKSINLESNALASWTVIENTLGKLPSLETLKMDYNKIKSIQYTLGTFEKLETLNLNNNEIDNWETIIELDKFPSLQKLRLSRNPLGDSVEPAANYRIFVIGRISKLIQFNGSSISKSDRYDCERYYINYAYQEKQKMNWSEEEFTIKHPKFKEL</sequence>
<dbReference type="InterPro" id="IPR000938">
    <property type="entry name" value="CAP-Gly_domain"/>
</dbReference>
<proteinExistence type="predicted"/>
<dbReference type="InterPro" id="IPR036859">
    <property type="entry name" value="CAP-Gly_dom_sf"/>
</dbReference>
<reference evidence="4 5" key="2">
    <citation type="submission" date="2016-08" db="EMBL/GenBank/DDBJ databases">
        <title>Pervasive Adenine N6-methylation of Active Genes in Fungi.</title>
        <authorList>
            <consortium name="DOE Joint Genome Institute"/>
            <person name="Mondo S.J."/>
            <person name="Dannebaum R.O."/>
            <person name="Kuo R.C."/>
            <person name="Labutti K."/>
            <person name="Haridas S."/>
            <person name="Kuo A."/>
            <person name="Salamov A."/>
            <person name="Ahrendt S.R."/>
            <person name="Lipzen A."/>
            <person name="Sullivan W."/>
            <person name="Andreopoulos W.B."/>
            <person name="Clum A."/>
            <person name="Lindquist E."/>
            <person name="Daum C."/>
            <person name="Ramamoorthy G.K."/>
            <person name="Gryganskyi A."/>
            <person name="Culley D."/>
            <person name="Magnuson J.K."/>
            <person name="James T.Y."/>
            <person name="O'Malley M.A."/>
            <person name="Stajich J.E."/>
            <person name="Spatafora J.W."/>
            <person name="Visel A."/>
            <person name="Grigoriev I.V."/>
        </authorList>
    </citation>
    <scope>NUCLEOTIDE SEQUENCE [LARGE SCALE GENOMIC DNA]</scope>
    <source>
        <strain evidence="4 5">S4</strain>
    </source>
</reference>
<dbReference type="SUPFAM" id="SSF52047">
    <property type="entry name" value="RNI-like"/>
    <property type="match status" value="1"/>
</dbReference>
<dbReference type="PROSITE" id="PS51450">
    <property type="entry name" value="LRR"/>
    <property type="match status" value="1"/>
</dbReference>
<organism evidence="4 5">
    <name type="scientific">Anaeromyces robustus</name>
    <dbReference type="NCBI Taxonomy" id="1754192"/>
    <lineage>
        <taxon>Eukaryota</taxon>
        <taxon>Fungi</taxon>
        <taxon>Fungi incertae sedis</taxon>
        <taxon>Chytridiomycota</taxon>
        <taxon>Chytridiomycota incertae sedis</taxon>
        <taxon>Neocallimastigomycetes</taxon>
        <taxon>Neocallimastigales</taxon>
        <taxon>Neocallimastigaceae</taxon>
        <taxon>Anaeromyces</taxon>
    </lineage>
</organism>
<evidence type="ECO:0000259" key="3">
    <source>
        <dbReference type="PROSITE" id="PS50245"/>
    </source>
</evidence>
<dbReference type="AlphaFoldDB" id="A0A1Y1WYH9"/>
<dbReference type="Proteomes" id="UP000193944">
    <property type="component" value="Unassembled WGS sequence"/>
</dbReference>
<dbReference type="SUPFAM" id="SSF74924">
    <property type="entry name" value="Cap-Gly domain"/>
    <property type="match status" value="1"/>
</dbReference>
<dbReference type="Pfam" id="PF01302">
    <property type="entry name" value="CAP_GLY"/>
    <property type="match status" value="1"/>
</dbReference>
<dbReference type="Gene3D" id="3.80.10.10">
    <property type="entry name" value="Ribonuclease Inhibitor"/>
    <property type="match status" value="2"/>
</dbReference>
<dbReference type="PROSITE" id="PS50245">
    <property type="entry name" value="CAP_GLY_2"/>
    <property type="match status" value="1"/>
</dbReference>
<comment type="caution">
    <text evidence="4">The sequence shown here is derived from an EMBL/GenBank/DDBJ whole genome shotgun (WGS) entry which is preliminary data.</text>
</comment>
<evidence type="ECO:0000256" key="2">
    <source>
        <dbReference type="ARBA" id="ARBA00022737"/>
    </source>
</evidence>
<dbReference type="OrthoDB" id="5273213at2759"/>
<dbReference type="Gene3D" id="2.30.30.190">
    <property type="entry name" value="CAP Gly-rich-like domain"/>
    <property type="match status" value="1"/>
</dbReference>
<dbReference type="SMART" id="SM01052">
    <property type="entry name" value="CAP_GLY"/>
    <property type="match status" value="1"/>
</dbReference>
<keyword evidence="1" id="KW-0433">Leucine-rich repeat</keyword>
<name>A0A1Y1WYH9_9FUNG</name>
<evidence type="ECO:0000313" key="4">
    <source>
        <dbReference type="EMBL" id="ORX78610.1"/>
    </source>
</evidence>
<dbReference type="EMBL" id="MCFG01000204">
    <property type="protein sequence ID" value="ORX78610.1"/>
    <property type="molecule type" value="Genomic_DNA"/>
</dbReference>
<dbReference type="InterPro" id="IPR001611">
    <property type="entry name" value="Leu-rich_rpt"/>
</dbReference>
<keyword evidence="5" id="KW-1185">Reference proteome</keyword>
<dbReference type="InterPro" id="IPR032675">
    <property type="entry name" value="LRR_dom_sf"/>
</dbReference>
<dbReference type="PANTHER" id="PTHR18849:SF0">
    <property type="entry name" value="CILIA- AND FLAGELLA-ASSOCIATED PROTEIN 410-RELATED"/>
    <property type="match status" value="1"/>
</dbReference>
<feature type="non-terminal residue" evidence="4">
    <location>
        <position position="410"/>
    </location>
</feature>
<protein>
    <submittedName>
        <fullName evidence="4">RNI-like protein</fullName>
    </submittedName>
</protein>
<evidence type="ECO:0000256" key="1">
    <source>
        <dbReference type="ARBA" id="ARBA00022614"/>
    </source>
</evidence>